<dbReference type="AlphaFoldDB" id="A0A9W6TU69"/>
<accession>A0A9W6TU69</accession>
<evidence type="ECO:0000256" key="1">
    <source>
        <dbReference type="SAM" id="MobiDB-lite"/>
    </source>
</evidence>
<proteinExistence type="predicted"/>
<protein>
    <submittedName>
        <fullName evidence="2">Unnamed protein product</fullName>
    </submittedName>
</protein>
<name>A0A9W6TU69_9STRA</name>
<sequence>MAIAGPTAVSPPSVRAVITIGTAGMCPPAPWLQLNPDELSLDVRDPDVALVSDSSEPPVVPKRLDVAWDSDLAEDSGPDDILTGRAPSRLRKADEDTDCGGSGVVNDDGGASAGTR</sequence>
<organism evidence="2 3">
    <name type="scientific">Phytophthora fragariaefolia</name>
    <dbReference type="NCBI Taxonomy" id="1490495"/>
    <lineage>
        <taxon>Eukaryota</taxon>
        <taxon>Sar</taxon>
        <taxon>Stramenopiles</taxon>
        <taxon>Oomycota</taxon>
        <taxon>Peronosporomycetes</taxon>
        <taxon>Peronosporales</taxon>
        <taxon>Peronosporaceae</taxon>
        <taxon>Phytophthora</taxon>
    </lineage>
</organism>
<dbReference type="Proteomes" id="UP001165121">
    <property type="component" value="Unassembled WGS sequence"/>
</dbReference>
<reference evidence="2" key="1">
    <citation type="submission" date="2023-04" db="EMBL/GenBank/DDBJ databases">
        <title>Phytophthora fragariaefolia NBRC 109709.</title>
        <authorList>
            <person name="Ichikawa N."/>
            <person name="Sato H."/>
            <person name="Tonouchi N."/>
        </authorList>
    </citation>
    <scope>NUCLEOTIDE SEQUENCE</scope>
    <source>
        <strain evidence="2">NBRC 109709</strain>
    </source>
</reference>
<dbReference type="EMBL" id="BSXT01000159">
    <property type="protein sequence ID" value="GMF19438.1"/>
    <property type="molecule type" value="Genomic_DNA"/>
</dbReference>
<dbReference type="OrthoDB" id="136728at2759"/>
<keyword evidence="3" id="KW-1185">Reference proteome</keyword>
<feature type="region of interest" description="Disordered" evidence="1">
    <location>
        <begin position="71"/>
        <end position="116"/>
    </location>
</feature>
<gene>
    <name evidence="2" type="ORF">Pfra01_000202700</name>
</gene>
<evidence type="ECO:0000313" key="2">
    <source>
        <dbReference type="EMBL" id="GMF19438.1"/>
    </source>
</evidence>
<comment type="caution">
    <text evidence="2">The sequence shown here is derived from an EMBL/GenBank/DDBJ whole genome shotgun (WGS) entry which is preliminary data.</text>
</comment>
<evidence type="ECO:0000313" key="3">
    <source>
        <dbReference type="Proteomes" id="UP001165121"/>
    </source>
</evidence>